<evidence type="ECO:0000256" key="5">
    <source>
        <dbReference type="ARBA" id="ARBA00022801"/>
    </source>
</evidence>
<protein>
    <submittedName>
        <fullName evidence="11">Zinc-dependent metalloprotease</fullName>
    </submittedName>
</protein>
<dbReference type="Pfam" id="PF05572">
    <property type="entry name" value="Peptidase_M43"/>
    <property type="match status" value="1"/>
</dbReference>
<keyword evidence="5" id="KW-0378">Hydrolase</keyword>
<feature type="domain" description="Secretion system C-terminal sorting" evidence="10">
    <location>
        <begin position="355"/>
        <end position="419"/>
    </location>
</feature>
<gene>
    <name evidence="11" type="ORF">ACFQO9_13625</name>
</gene>
<keyword evidence="6" id="KW-0862">Zinc</keyword>
<evidence type="ECO:0000256" key="6">
    <source>
        <dbReference type="ARBA" id="ARBA00022833"/>
    </source>
</evidence>
<dbReference type="Gene3D" id="3.40.390.10">
    <property type="entry name" value="Collagenase (Catalytic Domain)"/>
    <property type="match status" value="1"/>
</dbReference>
<dbReference type="Pfam" id="PF18962">
    <property type="entry name" value="Por_Secre_tail"/>
    <property type="match status" value="1"/>
</dbReference>
<evidence type="ECO:0000313" key="12">
    <source>
        <dbReference type="Proteomes" id="UP001596550"/>
    </source>
</evidence>
<dbReference type="NCBIfam" id="TIGR04183">
    <property type="entry name" value="Por_Secre_tail"/>
    <property type="match status" value="1"/>
</dbReference>
<dbReference type="PANTHER" id="PTHR47466">
    <property type="match status" value="1"/>
</dbReference>
<evidence type="ECO:0000259" key="9">
    <source>
        <dbReference type="Pfam" id="PF05572"/>
    </source>
</evidence>
<evidence type="ECO:0000259" key="10">
    <source>
        <dbReference type="Pfam" id="PF18962"/>
    </source>
</evidence>
<comment type="similarity">
    <text evidence="1">Belongs to the peptidase M43B family.</text>
</comment>
<dbReference type="RefSeq" id="WP_378180071.1">
    <property type="nucleotide sequence ID" value="NZ_JBHTCR010000006.1"/>
</dbReference>
<dbReference type="SUPFAM" id="SSF55486">
    <property type="entry name" value="Metalloproteases ('zincins'), catalytic domain"/>
    <property type="match status" value="1"/>
</dbReference>
<keyword evidence="7 11" id="KW-0482">Metalloprotease</keyword>
<evidence type="ECO:0000256" key="4">
    <source>
        <dbReference type="ARBA" id="ARBA00022729"/>
    </source>
</evidence>
<dbReference type="GO" id="GO:0008237">
    <property type="term" value="F:metallopeptidase activity"/>
    <property type="evidence" value="ECO:0007669"/>
    <property type="project" value="UniProtKB-KW"/>
</dbReference>
<dbReference type="PANTHER" id="PTHR47466:SF1">
    <property type="entry name" value="METALLOPROTEASE MEP1 (AFU_ORTHOLOGUE AFUA_1G07730)-RELATED"/>
    <property type="match status" value="1"/>
</dbReference>
<sequence length="427" mass="47057">MRKYFILLAAALGFGGNAQQHVRCNFDEKWGEFAKKHPEAELKHKQIAEFISKSENIAPYFKNGQAVVTIPVVVHVLYKTSAENVSDAQILSQLAVLNNDFRKLNADFSTVVPAAFQSSAADLEINFCLATKDPNGNATTGIIRKSVPNNFVFDDYYYSAANGGDAAWNTTKYLNIWVGAFTDTDLLGWAYPPAAAGYANDGLCIAYQVFGTTGTAGTYPYTTYNKGRTATHEIGHYFGLDHIWGEGNLPSSPDPLVCGTTGWSDGCADTPATYFAYFGTPTYPNNQYTCTSTANGAMFMNYMDYVDDKAMAMFTNNQKTITQNVLSSQRASLLNSNACTFLSVNEVEKAGSINIFPNPTTQYVSIASPFVNINEVEIFNAEGRLVKKAMIKNETDKIDVQDFVPGVYYVRTYSGKDFIKSMKFIKK</sequence>
<comment type="caution">
    <text evidence="11">The sequence shown here is derived from an EMBL/GenBank/DDBJ whole genome shotgun (WGS) entry which is preliminary data.</text>
</comment>
<accession>A0ABW2M2Y8</accession>
<evidence type="ECO:0000256" key="8">
    <source>
        <dbReference type="ARBA" id="ARBA00023157"/>
    </source>
</evidence>
<proteinExistence type="inferred from homology"/>
<evidence type="ECO:0000256" key="3">
    <source>
        <dbReference type="ARBA" id="ARBA00022723"/>
    </source>
</evidence>
<dbReference type="InterPro" id="IPR024079">
    <property type="entry name" value="MetalloPept_cat_dom_sf"/>
</dbReference>
<dbReference type="InterPro" id="IPR026444">
    <property type="entry name" value="Secre_tail"/>
</dbReference>
<keyword evidence="4" id="KW-0732">Signal</keyword>
<evidence type="ECO:0000256" key="2">
    <source>
        <dbReference type="ARBA" id="ARBA00022670"/>
    </source>
</evidence>
<keyword evidence="2" id="KW-0645">Protease</keyword>
<keyword evidence="12" id="KW-1185">Reference proteome</keyword>
<feature type="domain" description="Peptidase M43 pregnancy-associated plasma-A" evidence="9">
    <location>
        <begin position="166"/>
        <end position="325"/>
    </location>
</feature>
<name>A0ABW2M2Y8_9FLAO</name>
<dbReference type="Proteomes" id="UP001596550">
    <property type="component" value="Unassembled WGS sequence"/>
</dbReference>
<dbReference type="EMBL" id="JBHTCR010000006">
    <property type="protein sequence ID" value="MFC7347760.1"/>
    <property type="molecule type" value="Genomic_DNA"/>
</dbReference>
<evidence type="ECO:0000313" key="11">
    <source>
        <dbReference type="EMBL" id="MFC7347760.1"/>
    </source>
</evidence>
<keyword evidence="3" id="KW-0479">Metal-binding</keyword>
<keyword evidence="8" id="KW-1015">Disulfide bond</keyword>
<evidence type="ECO:0000256" key="1">
    <source>
        <dbReference type="ARBA" id="ARBA00008721"/>
    </source>
</evidence>
<reference evidence="12" key="1">
    <citation type="journal article" date="2019" name="Int. J. Syst. Evol. Microbiol.">
        <title>The Global Catalogue of Microorganisms (GCM) 10K type strain sequencing project: providing services to taxonomists for standard genome sequencing and annotation.</title>
        <authorList>
            <consortium name="The Broad Institute Genomics Platform"/>
            <consortium name="The Broad Institute Genome Sequencing Center for Infectious Disease"/>
            <person name="Wu L."/>
            <person name="Ma J."/>
        </authorList>
    </citation>
    <scope>NUCLEOTIDE SEQUENCE [LARGE SCALE GENOMIC DNA]</scope>
    <source>
        <strain evidence="12">CCUG 54781</strain>
    </source>
</reference>
<organism evidence="11 12">
    <name type="scientific">Chryseobacterium zhengzhouense</name>
    <dbReference type="NCBI Taxonomy" id="1636086"/>
    <lineage>
        <taxon>Bacteria</taxon>
        <taxon>Pseudomonadati</taxon>
        <taxon>Bacteroidota</taxon>
        <taxon>Flavobacteriia</taxon>
        <taxon>Flavobacteriales</taxon>
        <taxon>Weeksellaceae</taxon>
        <taxon>Chryseobacterium group</taxon>
        <taxon>Chryseobacterium</taxon>
    </lineage>
</organism>
<evidence type="ECO:0000256" key="7">
    <source>
        <dbReference type="ARBA" id="ARBA00023049"/>
    </source>
</evidence>
<dbReference type="InterPro" id="IPR008754">
    <property type="entry name" value="Peptidase_M43"/>
</dbReference>